<accession>A0AA41R447</accession>
<comment type="caution">
    <text evidence="3">The sequence shown here is derived from an EMBL/GenBank/DDBJ whole genome shotgun (WGS) entry which is preliminary data.</text>
</comment>
<feature type="transmembrane region" description="Helical" evidence="2">
    <location>
        <begin position="125"/>
        <end position="142"/>
    </location>
</feature>
<dbReference type="Proteomes" id="UP001165427">
    <property type="component" value="Unassembled WGS sequence"/>
</dbReference>
<reference evidence="3" key="1">
    <citation type="submission" date="2022-04" db="EMBL/GenBank/DDBJ databases">
        <title>Desulfatitalea alkaliphila sp. nov., a novel anaerobic sulfate-reducing bacterium isolated from terrestrial mud volcano, Taman Peninsula, Russia.</title>
        <authorList>
            <person name="Khomyakova M.A."/>
            <person name="Merkel A.Y."/>
            <person name="Slobodkin A.I."/>
        </authorList>
    </citation>
    <scope>NUCLEOTIDE SEQUENCE</scope>
    <source>
        <strain evidence="3">M08but</strain>
    </source>
</reference>
<dbReference type="EMBL" id="JALJRB010000001">
    <property type="protein sequence ID" value="MCJ8499013.1"/>
    <property type="molecule type" value="Genomic_DNA"/>
</dbReference>
<feature type="transmembrane region" description="Helical" evidence="2">
    <location>
        <begin position="154"/>
        <end position="178"/>
    </location>
</feature>
<protein>
    <submittedName>
        <fullName evidence="3">VTT domain-containing protein</fullName>
    </submittedName>
</protein>
<keyword evidence="2" id="KW-1133">Transmembrane helix</keyword>
<evidence type="ECO:0000256" key="2">
    <source>
        <dbReference type="SAM" id="Phobius"/>
    </source>
</evidence>
<feature type="transmembrane region" description="Helical" evidence="2">
    <location>
        <begin position="49"/>
        <end position="70"/>
    </location>
</feature>
<organism evidence="3 4">
    <name type="scientific">Desulfatitalea alkaliphila</name>
    <dbReference type="NCBI Taxonomy" id="2929485"/>
    <lineage>
        <taxon>Bacteria</taxon>
        <taxon>Pseudomonadati</taxon>
        <taxon>Thermodesulfobacteriota</taxon>
        <taxon>Desulfobacteria</taxon>
        <taxon>Desulfobacterales</taxon>
        <taxon>Desulfosarcinaceae</taxon>
        <taxon>Desulfatitalea</taxon>
    </lineage>
</organism>
<dbReference type="RefSeq" id="WP_246902048.1">
    <property type="nucleotide sequence ID" value="NZ_JALJRB010000001.1"/>
</dbReference>
<evidence type="ECO:0000313" key="3">
    <source>
        <dbReference type="EMBL" id="MCJ8499013.1"/>
    </source>
</evidence>
<proteinExistence type="predicted"/>
<sequence length="252" mass="28125">MHPVVPSKRTIAALMILLAVVATLVWLNAGDLDELWQGIVNDKTHVAFILGLYLVLPLIGFPITVFLLLLGTHFDVATGLFIMSVGMAAHLLMTFLVANSLLRPVLERYLFKAAHRMPQLPESGFVWPSILFMVVPGLSYTMKNYLLSLSGIPFLYYIAIGLPAQALLGIPIVVVGEFLEGRHLWWVLLVLLLIGLGYGLRYWVKKRRHIDPFSKERQKEMNQSDVEAPKEYPDPPGEKKRNAPPGSMGGKV</sequence>
<keyword evidence="2" id="KW-0472">Membrane</keyword>
<feature type="transmembrane region" description="Helical" evidence="2">
    <location>
        <begin position="77"/>
        <end position="102"/>
    </location>
</feature>
<dbReference type="AlphaFoldDB" id="A0AA41R447"/>
<keyword evidence="2" id="KW-0812">Transmembrane</keyword>
<name>A0AA41R447_9BACT</name>
<gene>
    <name evidence="3" type="ORF">MRX98_00390</name>
</gene>
<feature type="region of interest" description="Disordered" evidence="1">
    <location>
        <begin position="214"/>
        <end position="252"/>
    </location>
</feature>
<keyword evidence="4" id="KW-1185">Reference proteome</keyword>
<feature type="transmembrane region" description="Helical" evidence="2">
    <location>
        <begin position="184"/>
        <end position="204"/>
    </location>
</feature>
<feature type="transmembrane region" description="Helical" evidence="2">
    <location>
        <begin position="12"/>
        <end position="29"/>
    </location>
</feature>
<feature type="compositionally biased region" description="Basic and acidic residues" evidence="1">
    <location>
        <begin position="214"/>
        <end position="241"/>
    </location>
</feature>
<evidence type="ECO:0000256" key="1">
    <source>
        <dbReference type="SAM" id="MobiDB-lite"/>
    </source>
</evidence>
<evidence type="ECO:0000313" key="4">
    <source>
        <dbReference type="Proteomes" id="UP001165427"/>
    </source>
</evidence>